<evidence type="ECO:0000313" key="2">
    <source>
        <dbReference type="Proteomes" id="UP001219518"/>
    </source>
</evidence>
<keyword evidence="2" id="KW-1185">Reference proteome</keyword>
<accession>A0AAE1HSY7</accession>
<comment type="caution">
    <text evidence="1">The sequence shown here is derived from an EMBL/GenBank/DDBJ whole genome shotgun (WGS) entry which is preliminary data.</text>
</comment>
<protein>
    <submittedName>
        <fullName evidence="1">Oncoprotein-induced transcript 3 protein</fullName>
    </submittedName>
</protein>
<proteinExistence type="predicted"/>
<gene>
    <name evidence="1" type="ORF">KUF71_015185</name>
</gene>
<reference evidence="1" key="2">
    <citation type="journal article" date="2023" name="BMC Genomics">
        <title>Pest status, molecular evolution, and epigenetic factors derived from the genome assembly of Frankliniella fusca, a thysanopteran phytovirus vector.</title>
        <authorList>
            <person name="Catto M.A."/>
            <person name="Labadie P.E."/>
            <person name="Jacobson A.L."/>
            <person name="Kennedy G.G."/>
            <person name="Srinivasan R."/>
            <person name="Hunt B.G."/>
        </authorList>
    </citation>
    <scope>NUCLEOTIDE SEQUENCE</scope>
    <source>
        <strain evidence="1">PL_HMW_Pooled</strain>
    </source>
</reference>
<evidence type="ECO:0000313" key="1">
    <source>
        <dbReference type="EMBL" id="KAK3926849.1"/>
    </source>
</evidence>
<sequence length="138" mass="15758">MNDRTIYVRPEVLPKFVAFKILSADRIDNKSKPGQKSNVVYLEYTPGIKLQFYGDSVYQSFTEKEVSDFAKDIKNGKKFYVVSQGCVGDNFTVNFMSAELLAKHNWPMFDPEIHSLLVKPKSNNNGRWNSNGAIYAIH</sequence>
<name>A0AAE1HSY7_9NEOP</name>
<dbReference type="Proteomes" id="UP001219518">
    <property type="component" value="Unassembled WGS sequence"/>
</dbReference>
<dbReference type="EMBL" id="JAHWGI010001270">
    <property type="protein sequence ID" value="KAK3926849.1"/>
    <property type="molecule type" value="Genomic_DNA"/>
</dbReference>
<organism evidence="1 2">
    <name type="scientific">Frankliniella fusca</name>
    <dbReference type="NCBI Taxonomy" id="407009"/>
    <lineage>
        <taxon>Eukaryota</taxon>
        <taxon>Metazoa</taxon>
        <taxon>Ecdysozoa</taxon>
        <taxon>Arthropoda</taxon>
        <taxon>Hexapoda</taxon>
        <taxon>Insecta</taxon>
        <taxon>Pterygota</taxon>
        <taxon>Neoptera</taxon>
        <taxon>Paraneoptera</taxon>
        <taxon>Thysanoptera</taxon>
        <taxon>Terebrantia</taxon>
        <taxon>Thripoidea</taxon>
        <taxon>Thripidae</taxon>
        <taxon>Frankliniella</taxon>
    </lineage>
</organism>
<dbReference type="AlphaFoldDB" id="A0AAE1HSY7"/>
<reference evidence="1" key="1">
    <citation type="submission" date="2021-07" db="EMBL/GenBank/DDBJ databases">
        <authorList>
            <person name="Catto M.A."/>
            <person name="Jacobson A."/>
            <person name="Kennedy G."/>
            <person name="Labadie P."/>
            <person name="Hunt B.G."/>
            <person name="Srinivasan R."/>
        </authorList>
    </citation>
    <scope>NUCLEOTIDE SEQUENCE</scope>
    <source>
        <strain evidence="1">PL_HMW_Pooled</strain>
        <tissue evidence="1">Head</tissue>
    </source>
</reference>